<gene>
    <name evidence="1" type="ORF">XENOCAPTIV_023551</name>
</gene>
<dbReference type="Proteomes" id="UP001434883">
    <property type="component" value="Unassembled WGS sequence"/>
</dbReference>
<organism evidence="1 2">
    <name type="scientific">Xenoophorus captivus</name>
    <dbReference type="NCBI Taxonomy" id="1517983"/>
    <lineage>
        <taxon>Eukaryota</taxon>
        <taxon>Metazoa</taxon>
        <taxon>Chordata</taxon>
        <taxon>Craniata</taxon>
        <taxon>Vertebrata</taxon>
        <taxon>Euteleostomi</taxon>
        <taxon>Actinopterygii</taxon>
        <taxon>Neopterygii</taxon>
        <taxon>Teleostei</taxon>
        <taxon>Neoteleostei</taxon>
        <taxon>Acanthomorphata</taxon>
        <taxon>Ovalentaria</taxon>
        <taxon>Atherinomorphae</taxon>
        <taxon>Cyprinodontiformes</taxon>
        <taxon>Goodeidae</taxon>
        <taxon>Xenoophorus</taxon>
    </lineage>
</organism>
<accession>A0ABV0SB33</accession>
<dbReference type="EMBL" id="JAHRIN010072603">
    <property type="protein sequence ID" value="MEQ2216848.1"/>
    <property type="molecule type" value="Genomic_DNA"/>
</dbReference>
<proteinExistence type="predicted"/>
<keyword evidence="2" id="KW-1185">Reference proteome</keyword>
<sequence length="100" mass="11413">MTFSYVHETSISEPTIKVSTRIRRVSDLFQYERLGHPILKSIQSLFHSLATSLTPLLEDVNPPDNTQQLVQGRTWNHYYSAERGFSQLAWGHGRDCSCCG</sequence>
<evidence type="ECO:0000313" key="1">
    <source>
        <dbReference type="EMBL" id="MEQ2216848.1"/>
    </source>
</evidence>
<protein>
    <submittedName>
        <fullName evidence="1">Uncharacterized protein</fullName>
    </submittedName>
</protein>
<reference evidence="1 2" key="1">
    <citation type="submission" date="2021-06" db="EMBL/GenBank/DDBJ databases">
        <authorList>
            <person name="Palmer J.M."/>
        </authorList>
    </citation>
    <scope>NUCLEOTIDE SEQUENCE [LARGE SCALE GENOMIC DNA]</scope>
    <source>
        <strain evidence="1 2">XC_2019</strain>
        <tissue evidence="1">Muscle</tissue>
    </source>
</reference>
<comment type="caution">
    <text evidence="1">The sequence shown here is derived from an EMBL/GenBank/DDBJ whole genome shotgun (WGS) entry which is preliminary data.</text>
</comment>
<name>A0ABV0SB33_9TELE</name>
<evidence type="ECO:0000313" key="2">
    <source>
        <dbReference type="Proteomes" id="UP001434883"/>
    </source>
</evidence>